<protein>
    <submittedName>
        <fullName evidence="1">PEP-binding protein</fullName>
    </submittedName>
</protein>
<gene>
    <name evidence="1" type="ORF">BH720_009425</name>
</gene>
<keyword evidence="2" id="KW-1185">Reference proteome</keyword>
<organism evidence="1 2">
    <name type="scientific">Desertifilum tharense IPPAS B-1220</name>
    <dbReference type="NCBI Taxonomy" id="1781255"/>
    <lineage>
        <taxon>Bacteria</taxon>
        <taxon>Bacillati</taxon>
        <taxon>Cyanobacteriota</taxon>
        <taxon>Cyanophyceae</taxon>
        <taxon>Desertifilales</taxon>
        <taxon>Desertifilaceae</taxon>
        <taxon>Desertifilum</taxon>
    </lineage>
</organism>
<dbReference type="Proteomes" id="UP000095472">
    <property type="component" value="Chromosome"/>
</dbReference>
<dbReference type="EMBL" id="CP182909">
    <property type="protein sequence ID" value="XPM65760.1"/>
    <property type="molecule type" value="Genomic_DNA"/>
</dbReference>
<evidence type="ECO:0000313" key="1">
    <source>
        <dbReference type="EMBL" id="XPM65760.1"/>
    </source>
</evidence>
<proteinExistence type="predicted"/>
<sequence>MAFFSVGTNDLTQYVLAMDRDYPALAKQADGLHPAVLRMIHQTVQAASAAGKWVGVCGGIAGDPKGAVILTGLGVAELSISIPSVAAVKAKLRGTCRLPKPKISPNAP</sequence>
<evidence type="ECO:0000313" key="2">
    <source>
        <dbReference type="Proteomes" id="UP000095472"/>
    </source>
</evidence>
<accession>A0ACD5GYR3</accession>
<name>A0ACD5GYR3_9CYAN</name>
<reference evidence="1 2" key="1">
    <citation type="journal article" date="2016" name="Genome Announc.">
        <title>Draft Genome Sequence of the Thermotolerant Cyanobacterium Desertifilum sp. IPPAS B-1220.</title>
        <authorList>
            <person name="Mironov K.S."/>
            <person name="Sinetova M.A."/>
            <person name="Bolatkhan K."/>
            <person name="Zayadan B.K."/>
            <person name="Ustinova V.V."/>
            <person name="Kupriyanova E.V."/>
            <person name="Skrypnik A.N."/>
            <person name="Gogoleva N.E."/>
            <person name="Gogolev Y.V."/>
            <person name="Los D.A."/>
        </authorList>
    </citation>
    <scope>NUCLEOTIDE SEQUENCE [LARGE SCALE GENOMIC DNA]</scope>
    <source>
        <strain evidence="1 2">IPPAS B-1220</strain>
    </source>
</reference>